<accession>A0A8X6SHZ2</accession>
<dbReference type="AlphaFoldDB" id="A0A8X6SHZ2"/>
<evidence type="ECO:0000313" key="2">
    <source>
        <dbReference type="Proteomes" id="UP000887159"/>
    </source>
</evidence>
<proteinExistence type="predicted"/>
<organism evidence="1 2">
    <name type="scientific">Trichonephila clavipes</name>
    <name type="common">Golden silk orbweaver</name>
    <name type="synonym">Nephila clavipes</name>
    <dbReference type="NCBI Taxonomy" id="2585209"/>
    <lineage>
        <taxon>Eukaryota</taxon>
        <taxon>Metazoa</taxon>
        <taxon>Ecdysozoa</taxon>
        <taxon>Arthropoda</taxon>
        <taxon>Chelicerata</taxon>
        <taxon>Arachnida</taxon>
        <taxon>Araneae</taxon>
        <taxon>Araneomorphae</taxon>
        <taxon>Entelegynae</taxon>
        <taxon>Araneoidea</taxon>
        <taxon>Nephilidae</taxon>
        <taxon>Trichonephila</taxon>
    </lineage>
</organism>
<protein>
    <submittedName>
        <fullName evidence="1">Uncharacterized protein</fullName>
    </submittedName>
</protein>
<keyword evidence="2" id="KW-1185">Reference proteome</keyword>
<evidence type="ECO:0000313" key="1">
    <source>
        <dbReference type="EMBL" id="GFY14054.1"/>
    </source>
</evidence>
<dbReference type="Proteomes" id="UP000887159">
    <property type="component" value="Unassembled WGS sequence"/>
</dbReference>
<reference evidence="1" key="1">
    <citation type="submission" date="2020-08" db="EMBL/GenBank/DDBJ databases">
        <title>Multicomponent nature underlies the extraordinary mechanical properties of spider dragline silk.</title>
        <authorList>
            <person name="Kono N."/>
            <person name="Nakamura H."/>
            <person name="Mori M."/>
            <person name="Yoshida Y."/>
            <person name="Ohtoshi R."/>
            <person name="Malay A.D."/>
            <person name="Moran D.A.P."/>
            <person name="Tomita M."/>
            <person name="Numata K."/>
            <person name="Arakawa K."/>
        </authorList>
    </citation>
    <scope>NUCLEOTIDE SEQUENCE</scope>
</reference>
<dbReference type="EMBL" id="BMAU01021326">
    <property type="protein sequence ID" value="GFY14054.1"/>
    <property type="molecule type" value="Genomic_DNA"/>
</dbReference>
<comment type="caution">
    <text evidence="1">The sequence shown here is derived from an EMBL/GenBank/DDBJ whole genome shotgun (WGS) entry which is preliminary data.</text>
</comment>
<dbReference type="Gene3D" id="1.10.10.60">
    <property type="entry name" value="Homeodomain-like"/>
    <property type="match status" value="1"/>
</dbReference>
<gene>
    <name evidence="1" type="ORF">TNCV_3274861</name>
</gene>
<name>A0A8X6SHZ2_TRICX</name>
<sequence length="116" mass="13098">MSLRHFRKQYEQFESERIIGMMEAGWSARRVARQLGRSDCVVRRHLLHWPPSKTQVASSLGDLCLLKPYEGVWLKDIWILASITCAALDAHPSTPPFGVVPRTGKLYCSGMEPGCL</sequence>